<gene>
    <name evidence="1" type="ORF">HTZ77_05355</name>
</gene>
<name>A0A7Y6M1Y7_9ACTN</name>
<reference evidence="1 2" key="1">
    <citation type="submission" date="2020-06" db="EMBL/GenBank/DDBJ databases">
        <title>Nonomuraea sp. SMC257, a novel actinomycete isolated from soil.</title>
        <authorList>
            <person name="Chanama M."/>
        </authorList>
    </citation>
    <scope>NUCLEOTIDE SEQUENCE [LARGE SCALE GENOMIC DNA]</scope>
    <source>
        <strain evidence="1 2">SMC257</strain>
    </source>
</reference>
<dbReference type="EMBL" id="JABWGN010000002">
    <property type="protein sequence ID" value="NUW30845.1"/>
    <property type="molecule type" value="Genomic_DNA"/>
</dbReference>
<dbReference type="AlphaFoldDB" id="A0A7Y6M1Y7"/>
<sequence length="155" mass="16992">MSQTTRPQADVIDPKTLIPPDLYGRLVARIVGEHDLPPEQAERIMSQALAFLAACAFNPSLSLAPSRAVDIGWHTFLLYTREYAAFCEQVAGRFLHHVPDDERELGHDSADAVQRLGVTVEAMRASDLPVEADLWLADGKCSQCYAGCASDPRKA</sequence>
<keyword evidence="2" id="KW-1185">Reference proteome</keyword>
<organism evidence="1 2">
    <name type="scientific">Nonomuraea montanisoli</name>
    <dbReference type="NCBI Taxonomy" id="2741721"/>
    <lineage>
        <taxon>Bacteria</taxon>
        <taxon>Bacillati</taxon>
        <taxon>Actinomycetota</taxon>
        <taxon>Actinomycetes</taxon>
        <taxon>Streptosporangiales</taxon>
        <taxon>Streptosporangiaceae</taxon>
        <taxon>Nonomuraea</taxon>
    </lineage>
</organism>
<evidence type="ECO:0000313" key="1">
    <source>
        <dbReference type="EMBL" id="NUW30845.1"/>
    </source>
</evidence>
<protein>
    <submittedName>
        <fullName evidence="1">Uncharacterized protein</fullName>
    </submittedName>
</protein>
<proteinExistence type="predicted"/>
<dbReference type="RefSeq" id="WP_175588289.1">
    <property type="nucleotide sequence ID" value="NZ_JABWGN010000002.1"/>
</dbReference>
<accession>A0A7Y6M1Y7</accession>
<dbReference type="Proteomes" id="UP000586042">
    <property type="component" value="Unassembled WGS sequence"/>
</dbReference>
<evidence type="ECO:0000313" key="2">
    <source>
        <dbReference type="Proteomes" id="UP000586042"/>
    </source>
</evidence>
<comment type="caution">
    <text evidence="1">The sequence shown here is derived from an EMBL/GenBank/DDBJ whole genome shotgun (WGS) entry which is preliminary data.</text>
</comment>